<reference evidence="2" key="1">
    <citation type="journal article" date="2020" name="Stud. Mycol.">
        <title>101 Dothideomycetes genomes: a test case for predicting lifestyles and emergence of pathogens.</title>
        <authorList>
            <person name="Haridas S."/>
            <person name="Albert R."/>
            <person name="Binder M."/>
            <person name="Bloem J."/>
            <person name="Labutti K."/>
            <person name="Salamov A."/>
            <person name="Andreopoulos B."/>
            <person name="Baker S."/>
            <person name="Barry K."/>
            <person name="Bills G."/>
            <person name="Bluhm B."/>
            <person name="Cannon C."/>
            <person name="Castanera R."/>
            <person name="Culley D."/>
            <person name="Daum C."/>
            <person name="Ezra D."/>
            <person name="Gonzalez J."/>
            <person name="Henrissat B."/>
            <person name="Kuo A."/>
            <person name="Liang C."/>
            <person name="Lipzen A."/>
            <person name="Lutzoni F."/>
            <person name="Magnuson J."/>
            <person name="Mondo S."/>
            <person name="Nolan M."/>
            <person name="Ohm R."/>
            <person name="Pangilinan J."/>
            <person name="Park H.-J."/>
            <person name="Ramirez L."/>
            <person name="Alfaro M."/>
            <person name="Sun H."/>
            <person name="Tritt A."/>
            <person name="Yoshinaga Y."/>
            <person name="Zwiers L.-H."/>
            <person name="Turgeon B."/>
            <person name="Goodwin S."/>
            <person name="Spatafora J."/>
            <person name="Crous P."/>
            <person name="Grigoriev I."/>
        </authorList>
    </citation>
    <scope>NUCLEOTIDE SEQUENCE</scope>
    <source>
        <strain evidence="2">CBS 121167</strain>
    </source>
</reference>
<dbReference type="Proteomes" id="UP000799438">
    <property type="component" value="Unassembled WGS sequence"/>
</dbReference>
<proteinExistence type="predicted"/>
<name>A0A6A6BIV2_9PEZI</name>
<feature type="non-terminal residue" evidence="2">
    <location>
        <position position="1"/>
    </location>
</feature>
<feature type="compositionally biased region" description="Polar residues" evidence="1">
    <location>
        <begin position="1"/>
        <end position="29"/>
    </location>
</feature>
<feature type="compositionally biased region" description="Low complexity" evidence="1">
    <location>
        <begin position="69"/>
        <end position="81"/>
    </location>
</feature>
<evidence type="ECO:0000313" key="2">
    <source>
        <dbReference type="EMBL" id="KAF2143353.1"/>
    </source>
</evidence>
<feature type="compositionally biased region" description="Low complexity" evidence="1">
    <location>
        <begin position="30"/>
        <end position="42"/>
    </location>
</feature>
<protein>
    <submittedName>
        <fullName evidence="2">Uncharacterized protein</fullName>
    </submittedName>
</protein>
<sequence length="127" mass="13384">QTSTTTHTLSLNAIRSLLPSQPTNQPQKCSSRPSSLLWRPRASLPPSPSTTASCAATAPSAPPSPSPPWRSSRTATSTARTPPKPPSPRRAPNVVVVVDPPPDTFVARPLSLLLSRASIPVPSLKIK</sequence>
<evidence type="ECO:0000256" key="1">
    <source>
        <dbReference type="SAM" id="MobiDB-lite"/>
    </source>
</evidence>
<dbReference type="RefSeq" id="XP_033399065.1">
    <property type="nucleotide sequence ID" value="XM_033544071.1"/>
</dbReference>
<dbReference type="GeneID" id="54301567"/>
<feature type="region of interest" description="Disordered" evidence="1">
    <location>
        <begin position="1"/>
        <end position="95"/>
    </location>
</feature>
<dbReference type="EMBL" id="ML995482">
    <property type="protein sequence ID" value="KAF2143353.1"/>
    <property type="molecule type" value="Genomic_DNA"/>
</dbReference>
<feature type="compositionally biased region" description="Low complexity" evidence="1">
    <location>
        <begin position="49"/>
        <end position="59"/>
    </location>
</feature>
<gene>
    <name evidence="2" type="ORF">K452DRAFT_317512</name>
</gene>
<keyword evidence="3" id="KW-1185">Reference proteome</keyword>
<organism evidence="2 3">
    <name type="scientific">Aplosporella prunicola CBS 121167</name>
    <dbReference type="NCBI Taxonomy" id="1176127"/>
    <lineage>
        <taxon>Eukaryota</taxon>
        <taxon>Fungi</taxon>
        <taxon>Dikarya</taxon>
        <taxon>Ascomycota</taxon>
        <taxon>Pezizomycotina</taxon>
        <taxon>Dothideomycetes</taxon>
        <taxon>Dothideomycetes incertae sedis</taxon>
        <taxon>Botryosphaeriales</taxon>
        <taxon>Aplosporellaceae</taxon>
        <taxon>Aplosporella</taxon>
    </lineage>
</organism>
<evidence type="ECO:0000313" key="3">
    <source>
        <dbReference type="Proteomes" id="UP000799438"/>
    </source>
</evidence>
<accession>A0A6A6BIV2</accession>
<dbReference type="AlphaFoldDB" id="A0A6A6BIV2"/>